<evidence type="ECO:0000256" key="1">
    <source>
        <dbReference type="ARBA" id="ARBA00004141"/>
    </source>
</evidence>
<organism evidence="7 8">
    <name type="scientific">Halonotius pteroides</name>
    <dbReference type="NCBI Taxonomy" id="268735"/>
    <lineage>
        <taxon>Archaea</taxon>
        <taxon>Methanobacteriati</taxon>
        <taxon>Methanobacteriota</taxon>
        <taxon>Stenosarchaea group</taxon>
        <taxon>Halobacteria</taxon>
        <taxon>Halobacteriales</taxon>
        <taxon>Haloferacaceae</taxon>
        <taxon>Halonotius</taxon>
    </lineage>
</organism>
<gene>
    <name evidence="7" type="ORF">DP106_05615</name>
</gene>
<keyword evidence="3 6" id="KW-1133">Transmembrane helix</keyword>
<evidence type="ECO:0000256" key="2">
    <source>
        <dbReference type="ARBA" id="ARBA00022692"/>
    </source>
</evidence>
<feature type="coiled-coil region" evidence="5">
    <location>
        <begin position="162"/>
        <end position="189"/>
    </location>
</feature>
<evidence type="ECO:0000313" key="8">
    <source>
        <dbReference type="Proteomes" id="UP000281564"/>
    </source>
</evidence>
<dbReference type="EMBL" id="QMDW01000006">
    <property type="protein sequence ID" value="RJX50376.1"/>
    <property type="molecule type" value="Genomic_DNA"/>
</dbReference>
<evidence type="ECO:0000256" key="4">
    <source>
        <dbReference type="ARBA" id="ARBA00023136"/>
    </source>
</evidence>
<proteinExistence type="predicted"/>
<dbReference type="GO" id="GO:0016020">
    <property type="term" value="C:membrane"/>
    <property type="evidence" value="ECO:0007669"/>
    <property type="project" value="UniProtKB-SubCell"/>
</dbReference>
<feature type="transmembrane region" description="Helical" evidence="6">
    <location>
        <begin position="213"/>
        <end position="231"/>
    </location>
</feature>
<feature type="transmembrane region" description="Helical" evidence="6">
    <location>
        <begin position="263"/>
        <end position="281"/>
    </location>
</feature>
<evidence type="ECO:0000256" key="5">
    <source>
        <dbReference type="SAM" id="Coils"/>
    </source>
</evidence>
<accession>A0A3A6QPC4</accession>
<name>A0A3A6QPC4_9EURY</name>
<dbReference type="PANTHER" id="PTHR42198">
    <property type="entry name" value="INTEGRAL MEMBRANE PROTEIN"/>
    <property type="match status" value="1"/>
</dbReference>
<keyword evidence="4 6" id="KW-0472">Membrane</keyword>
<protein>
    <submittedName>
        <fullName evidence="7">HTR-like protein</fullName>
    </submittedName>
</protein>
<sequence length="294" mass="33036">MSRIERKVRSLVTADAEMKPAIETVLDNATDNEVQWVDVRDEITSGQWGRLIEKGILVDGEGGFRIESPEAVREGLTEESDAEEIESTSWTKWDKAAAGLTVGLFAGYAWAPARNVVAGAIDVVIGPLTNVVPFYVVVMIIALATGLYSTLLRVALMDTEKMGEYKARMDEIKEKREAAKERGDDEALEEIQQEQMEAMGDQLGMFKEQFRPMVWIMFLTIPAFLWMYWALGFRGGVEHYAFQNIVIPFAGEVEWTTGIVGPMQIWIVWYFLCSMAFNQIIQKGLNISMTPSAN</sequence>
<dbReference type="InterPro" id="IPR038978">
    <property type="entry name" value="MJ0935"/>
</dbReference>
<reference evidence="7 8" key="1">
    <citation type="submission" date="2018-06" db="EMBL/GenBank/DDBJ databases">
        <title>Halonotius sp. F13-13 a new haloarchaeeon isolated from a solar saltern from Isla Cristina, Huelva, Spain.</title>
        <authorList>
            <person name="Duran-Viseras A."/>
            <person name="Sanchez-Porro C."/>
            <person name="Ventosa A."/>
        </authorList>
    </citation>
    <scope>NUCLEOTIDE SEQUENCE [LARGE SCALE GENOMIC DNA]</scope>
    <source>
        <strain evidence="7 8">CECT 7525</strain>
    </source>
</reference>
<feature type="transmembrane region" description="Helical" evidence="6">
    <location>
        <begin position="133"/>
        <end position="156"/>
    </location>
</feature>
<dbReference type="InterPro" id="IPR002809">
    <property type="entry name" value="EMC3/TMCO1"/>
</dbReference>
<dbReference type="RefSeq" id="WP_120083960.1">
    <property type="nucleotide sequence ID" value="NZ_QMDW01000006.1"/>
</dbReference>
<dbReference type="AlphaFoldDB" id="A0A3A6QPC4"/>
<evidence type="ECO:0000256" key="6">
    <source>
        <dbReference type="SAM" id="Phobius"/>
    </source>
</evidence>
<dbReference type="PANTHER" id="PTHR42198:SF1">
    <property type="entry name" value="INTEGRAL MEMBRANE PROTEIN"/>
    <property type="match status" value="1"/>
</dbReference>
<keyword evidence="5" id="KW-0175">Coiled coil</keyword>
<evidence type="ECO:0000256" key="3">
    <source>
        <dbReference type="ARBA" id="ARBA00022989"/>
    </source>
</evidence>
<dbReference type="Pfam" id="PF01956">
    <property type="entry name" value="EMC3_TMCO1"/>
    <property type="match status" value="1"/>
</dbReference>
<keyword evidence="8" id="KW-1185">Reference proteome</keyword>
<evidence type="ECO:0000313" key="7">
    <source>
        <dbReference type="EMBL" id="RJX50376.1"/>
    </source>
</evidence>
<comment type="subcellular location">
    <subcellularLocation>
        <location evidence="1">Membrane</location>
        <topology evidence="1">Multi-pass membrane protein</topology>
    </subcellularLocation>
</comment>
<keyword evidence="2 6" id="KW-0812">Transmembrane</keyword>
<dbReference type="Proteomes" id="UP000281564">
    <property type="component" value="Unassembled WGS sequence"/>
</dbReference>
<dbReference type="SMART" id="SM01415">
    <property type="entry name" value="DUF106"/>
    <property type="match status" value="1"/>
</dbReference>
<comment type="caution">
    <text evidence="7">The sequence shown here is derived from an EMBL/GenBank/DDBJ whole genome shotgun (WGS) entry which is preliminary data.</text>
</comment>
<dbReference type="OrthoDB" id="84619at2157"/>
<feature type="transmembrane region" description="Helical" evidence="6">
    <location>
        <begin position="96"/>
        <end position="113"/>
    </location>
</feature>